<sequence length="131" mass="14799">MPQTRKLLIVEDEAAMLTALSEKFKKENLSVFTAVNGEEGFNAALREKPDLILLDLVMPKMDGMSMMKKLREDKWGHDAKAIFLTNMNDASLVAEAAKVGVYDFLVKTDWRLEDVVRVVQEKLAGIPEEEE</sequence>
<dbReference type="GO" id="GO:0000160">
    <property type="term" value="P:phosphorelay signal transduction system"/>
    <property type="evidence" value="ECO:0007669"/>
    <property type="project" value="UniProtKB-KW"/>
</dbReference>
<dbReference type="PROSITE" id="PS50110">
    <property type="entry name" value="RESPONSE_REGULATORY"/>
    <property type="match status" value="1"/>
</dbReference>
<evidence type="ECO:0000259" key="4">
    <source>
        <dbReference type="PROSITE" id="PS50110"/>
    </source>
</evidence>
<protein>
    <recommendedName>
        <fullName evidence="4">Response regulatory domain-containing protein</fullName>
    </recommendedName>
</protein>
<name>A0A2G9ZKD4_9BACT</name>
<evidence type="ECO:0000256" key="1">
    <source>
        <dbReference type="ARBA" id="ARBA00022553"/>
    </source>
</evidence>
<dbReference type="PANTHER" id="PTHR44591:SF14">
    <property type="entry name" value="PROTEIN PILG"/>
    <property type="match status" value="1"/>
</dbReference>
<evidence type="ECO:0000256" key="3">
    <source>
        <dbReference type="PROSITE-ProRule" id="PRU00169"/>
    </source>
</evidence>
<feature type="modified residue" description="4-aspartylphosphate" evidence="3">
    <location>
        <position position="55"/>
    </location>
</feature>
<gene>
    <name evidence="5" type="ORF">COX22_03310</name>
</gene>
<accession>A0A2G9ZKD4</accession>
<reference evidence="5 6" key="1">
    <citation type="submission" date="2017-09" db="EMBL/GenBank/DDBJ databases">
        <title>Depth-based differentiation of microbial function through sediment-hosted aquifers and enrichment of novel symbionts in the deep terrestrial subsurface.</title>
        <authorList>
            <person name="Probst A.J."/>
            <person name="Ladd B."/>
            <person name="Jarett J.K."/>
            <person name="Geller-Mcgrath D.E."/>
            <person name="Sieber C.M."/>
            <person name="Emerson J.B."/>
            <person name="Anantharaman K."/>
            <person name="Thomas B.C."/>
            <person name="Malmstrom R."/>
            <person name="Stieglmeier M."/>
            <person name="Klingl A."/>
            <person name="Woyke T."/>
            <person name="Ryan C.M."/>
            <person name="Banfield J.F."/>
        </authorList>
    </citation>
    <scope>NUCLEOTIDE SEQUENCE [LARGE SCALE GENOMIC DNA]</scope>
    <source>
        <strain evidence="5">CG23_combo_of_CG06-09_8_20_14_all_49_15</strain>
    </source>
</reference>
<organism evidence="5 6">
    <name type="scientific">Candidatus Falkowbacteria bacterium CG23_combo_of_CG06-09_8_20_14_all_49_15</name>
    <dbReference type="NCBI Taxonomy" id="1974572"/>
    <lineage>
        <taxon>Bacteria</taxon>
        <taxon>Candidatus Falkowiibacteriota</taxon>
    </lineage>
</organism>
<evidence type="ECO:0000313" key="6">
    <source>
        <dbReference type="Proteomes" id="UP000230729"/>
    </source>
</evidence>
<dbReference type="InterPro" id="IPR050595">
    <property type="entry name" value="Bact_response_regulator"/>
</dbReference>
<comment type="caution">
    <text evidence="5">The sequence shown here is derived from an EMBL/GenBank/DDBJ whole genome shotgun (WGS) entry which is preliminary data.</text>
</comment>
<dbReference type="InterPro" id="IPR001789">
    <property type="entry name" value="Sig_transdc_resp-reg_receiver"/>
</dbReference>
<keyword evidence="2" id="KW-0902">Two-component regulatory system</keyword>
<proteinExistence type="predicted"/>
<evidence type="ECO:0000313" key="5">
    <source>
        <dbReference type="EMBL" id="PIP33636.1"/>
    </source>
</evidence>
<dbReference type="PANTHER" id="PTHR44591">
    <property type="entry name" value="STRESS RESPONSE REGULATOR PROTEIN 1"/>
    <property type="match status" value="1"/>
</dbReference>
<dbReference type="Proteomes" id="UP000230729">
    <property type="component" value="Unassembled WGS sequence"/>
</dbReference>
<dbReference type="InterPro" id="IPR011006">
    <property type="entry name" value="CheY-like_superfamily"/>
</dbReference>
<keyword evidence="1 3" id="KW-0597">Phosphoprotein</keyword>
<feature type="domain" description="Response regulatory" evidence="4">
    <location>
        <begin position="6"/>
        <end position="122"/>
    </location>
</feature>
<dbReference type="EMBL" id="PCSD01000079">
    <property type="protein sequence ID" value="PIP33636.1"/>
    <property type="molecule type" value="Genomic_DNA"/>
</dbReference>
<dbReference type="SMART" id="SM00448">
    <property type="entry name" value="REC"/>
    <property type="match status" value="1"/>
</dbReference>
<dbReference type="Gene3D" id="3.40.50.2300">
    <property type="match status" value="1"/>
</dbReference>
<dbReference type="AlphaFoldDB" id="A0A2G9ZKD4"/>
<evidence type="ECO:0000256" key="2">
    <source>
        <dbReference type="ARBA" id="ARBA00023012"/>
    </source>
</evidence>
<dbReference type="CDD" id="cd00156">
    <property type="entry name" value="REC"/>
    <property type="match status" value="1"/>
</dbReference>
<dbReference type="SUPFAM" id="SSF52172">
    <property type="entry name" value="CheY-like"/>
    <property type="match status" value="1"/>
</dbReference>
<dbReference type="Pfam" id="PF00072">
    <property type="entry name" value="Response_reg"/>
    <property type="match status" value="1"/>
</dbReference>